<dbReference type="InterPro" id="IPR044066">
    <property type="entry name" value="TRIAD_supradom"/>
</dbReference>
<comment type="similarity">
    <text evidence="2">Belongs to the RBR family. Ariadne subfamily.</text>
</comment>
<keyword evidence="10" id="KW-0732">Signal</keyword>
<accession>A0A0D8Y681</accession>
<dbReference type="Proteomes" id="UP000053766">
    <property type="component" value="Unassembled WGS sequence"/>
</dbReference>
<evidence type="ECO:0000256" key="7">
    <source>
        <dbReference type="ARBA" id="ARBA00022771"/>
    </source>
</evidence>
<dbReference type="InterPro" id="IPR002867">
    <property type="entry name" value="IBR_dom"/>
</dbReference>
<dbReference type="InterPro" id="IPR013083">
    <property type="entry name" value="Znf_RING/FYVE/PHD"/>
</dbReference>
<comment type="catalytic activity">
    <reaction evidence="1">
        <text>[E2 ubiquitin-conjugating enzyme]-S-ubiquitinyl-L-cysteine + [acceptor protein]-L-lysine = [E2 ubiquitin-conjugating enzyme]-L-cysteine + [acceptor protein]-N(6)-ubiquitinyl-L-lysine.</text>
        <dbReference type="EC" id="2.3.2.31"/>
    </reaction>
</comment>
<dbReference type="GO" id="GO:0061630">
    <property type="term" value="F:ubiquitin protein ligase activity"/>
    <property type="evidence" value="ECO:0007669"/>
    <property type="project" value="UniProtKB-EC"/>
</dbReference>
<dbReference type="SUPFAM" id="SSF57850">
    <property type="entry name" value="RING/U-box"/>
    <property type="match status" value="1"/>
</dbReference>
<proteinExistence type="inferred from homology"/>
<dbReference type="FunFam" id="3.30.40.10:FF:000019">
    <property type="entry name" value="RBR-type E3 ubiquitin transferase"/>
    <property type="match status" value="1"/>
</dbReference>
<keyword evidence="5" id="KW-0479">Metal-binding</keyword>
<evidence type="ECO:0000256" key="9">
    <source>
        <dbReference type="ARBA" id="ARBA00022833"/>
    </source>
</evidence>
<feature type="signal peptide" evidence="10">
    <location>
        <begin position="1"/>
        <end position="20"/>
    </location>
</feature>
<evidence type="ECO:0000256" key="8">
    <source>
        <dbReference type="ARBA" id="ARBA00022786"/>
    </source>
</evidence>
<dbReference type="SMART" id="SM00647">
    <property type="entry name" value="IBR"/>
    <property type="match status" value="1"/>
</dbReference>
<keyword evidence="13" id="KW-1185">Reference proteome</keyword>
<evidence type="ECO:0000256" key="10">
    <source>
        <dbReference type="SAM" id="SignalP"/>
    </source>
</evidence>
<dbReference type="OrthoDB" id="10009520at2759"/>
<evidence type="ECO:0000256" key="6">
    <source>
        <dbReference type="ARBA" id="ARBA00022737"/>
    </source>
</evidence>
<dbReference type="Gene3D" id="3.30.40.10">
    <property type="entry name" value="Zinc/RING finger domain, C3HC4 (zinc finger)"/>
    <property type="match status" value="1"/>
</dbReference>
<dbReference type="CDD" id="cd16773">
    <property type="entry name" value="RING-HC_RBR_TRIAD1"/>
    <property type="match status" value="1"/>
</dbReference>
<evidence type="ECO:0000259" key="11">
    <source>
        <dbReference type="PROSITE" id="PS51873"/>
    </source>
</evidence>
<keyword evidence="8" id="KW-0833">Ubl conjugation pathway</keyword>
<dbReference type="GO" id="GO:0008270">
    <property type="term" value="F:zinc ion binding"/>
    <property type="evidence" value="ECO:0007669"/>
    <property type="project" value="UniProtKB-KW"/>
</dbReference>
<dbReference type="Pfam" id="PF19422">
    <property type="entry name" value="Ariadne"/>
    <property type="match status" value="1"/>
</dbReference>
<evidence type="ECO:0000256" key="1">
    <source>
        <dbReference type="ARBA" id="ARBA00001798"/>
    </source>
</evidence>
<feature type="non-terminal residue" evidence="12">
    <location>
        <position position="1"/>
    </location>
</feature>
<dbReference type="Gene3D" id="1.20.120.1750">
    <property type="match status" value="1"/>
</dbReference>
<dbReference type="PANTHER" id="PTHR11685">
    <property type="entry name" value="RBR FAMILY RING FINGER AND IBR DOMAIN-CONTAINING"/>
    <property type="match status" value="1"/>
</dbReference>
<evidence type="ECO:0000256" key="2">
    <source>
        <dbReference type="ARBA" id="ARBA00005884"/>
    </source>
</evidence>
<dbReference type="Pfam" id="PF26000">
    <property type="entry name" value="UBA_ARIH2_N"/>
    <property type="match status" value="1"/>
</dbReference>
<feature type="chain" id="PRO_5002336367" description="RBR-type E3 ubiquitin transferase" evidence="10">
    <location>
        <begin position="21"/>
        <end position="553"/>
    </location>
</feature>
<evidence type="ECO:0000256" key="4">
    <source>
        <dbReference type="ARBA" id="ARBA00022679"/>
    </source>
</evidence>
<evidence type="ECO:0000313" key="12">
    <source>
        <dbReference type="EMBL" id="KJH52225.1"/>
    </source>
</evidence>
<dbReference type="EMBL" id="KN716168">
    <property type="protein sequence ID" value="KJH52225.1"/>
    <property type="molecule type" value="Genomic_DNA"/>
</dbReference>
<evidence type="ECO:0000313" key="13">
    <source>
        <dbReference type="Proteomes" id="UP000053766"/>
    </source>
</evidence>
<keyword evidence="9" id="KW-0862">Zinc</keyword>
<dbReference type="GO" id="GO:0016567">
    <property type="term" value="P:protein ubiquitination"/>
    <property type="evidence" value="ECO:0007669"/>
    <property type="project" value="InterPro"/>
</dbReference>
<evidence type="ECO:0000256" key="5">
    <source>
        <dbReference type="ARBA" id="ARBA00022723"/>
    </source>
</evidence>
<dbReference type="InterPro" id="IPR031127">
    <property type="entry name" value="E3_UB_ligase_RBR"/>
</dbReference>
<keyword evidence="7" id="KW-0863">Zinc-finger</keyword>
<feature type="domain" description="RING-type" evidence="11">
    <location>
        <begin position="149"/>
        <end position="292"/>
    </location>
</feature>
<dbReference type="Pfam" id="PF00097">
    <property type="entry name" value="zf-C3HC4"/>
    <property type="match status" value="1"/>
</dbReference>
<reference evidence="12 13" key="1">
    <citation type="submission" date="2013-11" db="EMBL/GenBank/DDBJ databases">
        <title>Draft genome of the bovine lungworm Dictyocaulus viviparus.</title>
        <authorList>
            <person name="Mitreva M."/>
        </authorList>
    </citation>
    <scope>NUCLEOTIDE SEQUENCE [LARGE SCALE GENOMIC DNA]</scope>
    <source>
        <strain evidence="12 13">HannoverDv2000</strain>
    </source>
</reference>
<protein>
    <recommendedName>
        <fullName evidence="3">RBR-type E3 ubiquitin transferase</fullName>
        <ecNumber evidence="3">2.3.2.31</ecNumber>
    </recommendedName>
</protein>
<dbReference type="InterPro" id="IPR018957">
    <property type="entry name" value="Znf_C3HC4_RING-type"/>
</dbReference>
<gene>
    <name evidence="12" type="ORF">DICVIV_01553</name>
</gene>
<name>A0A0D8Y681_DICVI</name>
<dbReference type="EC" id="2.3.2.31" evidence="3"/>
<organism evidence="12 13">
    <name type="scientific">Dictyocaulus viviparus</name>
    <name type="common">Bovine lungworm</name>
    <dbReference type="NCBI Taxonomy" id="29172"/>
    <lineage>
        <taxon>Eukaryota</taxon>
        <taxon>Metazoa</taxon>
        <taxon>Ecdysozoa</taxon>
        <taxon>Nematoda</taxon>
        <taxon>Chromadorea</taxon>
        <taxon>Rhabditida</taxon>
        <taxon>Rhabditina</taxon>
        <taxon>Rhabditomorpha</taxon>
        <taxon>Strongyloidea</taxon>
        <taxon>Metastrongylidae</taxon>
        <taxon>Dictyocaulus</taxon>
    </lineage>
</organism>
<dbReference type="InterPro" id="IPR045840">
    <property type="entry name" value="Ariadne"/>
</dbReference>
<dbReference type="STRING" id="29172.A0A0D8Y681"/>
<keyword evidence="4" id="KW-0808">Transferase</keyword>
<keyword evidence="6" id="KW-0677">Repeat</keyword>
<dbReference type="AlphaFoldDB" id="A0A0D8Y681"/>
<dbReference type="PROSITE" id="PS51873">
    <property type="entry name" value="TRIAD"/>
    <property type="match status" value="1"/>
</dbReference>
<reference evidence="13" key="2">
    <citation type="journal article" date="2016" name="Sci. Rep.">
        <title>Dictyocaulus viviparus genome, variome and transcriptome elucidate lungworm biology and support future intervention.</title>
        <authorList>
            <person name="McNulty S.N."/>
            <person name="Strube C."/>
            <person name="Rosa B.A."/>
            <person name="Martin J.C."/>
            <person name="Tyagi R."/>
            <person name="Choi Y.J."/>
            <person name="Wang Q."/>
            <person name="Hallsworth Pepin K."/>
            <person name="Zhang X."/>
            <person name="Ozersky P."/>
            <person name="Wilson R.K."/>
            <person name="Sternberg P.W."/>
            <person name="Gasser R.B."/>
            <person name="Mitreva M."/>
        </authorList>
    </citation>
    <scope>NUCLEOTIDE SEQUENCE [LARGE SCALE GENOMIC DNA]</scope>
    <source>
        <strain evidence="13">HannoverDv2000</strain>
    </source>
</reference>
<evidence type="ECO:0000256" key="3">
    <source>
        <dbReference type="ARBA" id="ARBA00012251"/>
    </source>
</evidence>
<sequence length="553" mass="62587">NRFHTWWLTNLIQLFKRALAVAFGGSRFPDSRIMDDDNTYESADDIDEYYNACDYDMNLDGEEVRKIKSEDAEFECLNVFQVERVLNESVASLVDKAKISPTLARMLLHANEWDVNKVSFLLSTDETETLKASGILPPGATISSRGSSDLSYCAVCAEGSILDMRSLACGHTFCAVCWRHYIEAKICEGIASWLECMEPSCNLLCPSDFVLRILDKPHFRARYERFVFRDYVSSHPQLKFCVGKDCQLWRDENLRNIVCGVDYHAPTSCDTIKQWLLKCADDSETANYISKAGLDSLRTMVVYDFLISKVVPTLRIVPNVILVSRKMAVVTICNVPSASIIFVGCVSAIGKLMGVNTTNAADTRFVLEVLLSDDCKENPSVAAEANHVKARRALEKYLHYYERFENHSKSLRLEQQFRDKIQKKIESKVNDHDGTWIDWQYLHNAALLLTKCRYTLQYTYPFAYFMENGARKQLNLGIRNRKHLISLATMTASVSAESKAFLRSIKSRASILTRTGGRLFRCSGLFLSGPAAIRFLTDEIGCRILEGTTFGTT</sequence>